<organism evidence="1 2">
    <name type="scientific">Mytilus coruscus</name>
    <name type="common">Sea mussel</name>
    <dbReference type="NCBI Taxonomy" id="42192"/>
    <lineage>
        <taxon>Eukaryota</taxon>
        <taxon>Metazoa</taxon>
        <taxon>Spiralia</taxon>
        <taxon>Lophotrochozoa</taxon>
        <taxon>Mollusca</taxon>
        <taxon>Bivalvia</taxon>
        <taxon>Autobranchia</taxon>
        <taxon>Pteriomorphia</taxon>
        <taxon>Mytilida</taxon>
        <taxon>Mytiloidea</taxon>
        <taxon>Mytilidae</taxon>
        <taxon>Mytilinae</taxon>
        <taxon>Mytilus</taxon>
    </lineage>
</organism>
<reference evidence="1 2" key="1">
    <citation type="submission" date="2020-06" db="EMBL/GenBank/DDBJ databases">
        <authorList>
            <person name="Li R."/>
            <person name="Bekaert M."/>
        </authorList>
    </citation>
    <scope>NUCLEOTIDE SEQUENCE [LARGE SCALE GENOMIC DNA]</scope>
    <source>
        <strain evidence="2">wild</strain>
    </source>
</reference>
<dbReference type="InterPro" id="IPR027417">
    <property type="entry name" value="P-loop_NTPase"/>
</dbReference>
<evidence type="ECO:0000313" key="1">
    <source>
        <dbReference type="EMBL" id="CAC5412208.1"/>
    </source>
</evidence>
<keyword evidence="2" id="KW-1185">Reference proteome</keyword>
<evidence type="ECO:0000313" key="2">
    <source>
        <dbReference type="Proteomes" id="UP000507470"/>
    </source>
</evidence>
<accession>A0A6J8DUA0</accession>
<dbReference type="Proteomes" id="UP000507470">
    <property type="component" value="Unassembled WGS sequence"/>
</dbReference>
<dbReference type="OrthoDB" id="1902922at2759"/>
<dbReference type="EMBL" id="CACVKT020007991">
    <property type="protein sequence ID" value="CAC5412208.1"/>
    <property type="molecule type" value="Genomic_DNA"/>
</dbReference>
<proteinExistence type="predicted"/>
<dbReference type="Gene3D" id="3.40.50.300">
    <property type="entry name" value="P-loop containing nucleotide triphosphate hydrolases"/>
    <property type="match status" value="1"/>
</dbReference>
<gene>
    <name evidence="1" type="ORF">MCOR_45212</name>
</gene>
<sequence>MCLQANISAALLSNVDEFNNGERGDQMVREMTEHKVTYNDTMRTAFSYDKTVCGYLMAQIDKRGIDFKDVLYSPSLVNKYIPTNMDLLCGDHYVEIIAKRLEGERSLPPARRGPWRSVTQFLKVFVDGVVAAGNRKTIYTFFIDTNPSFSVYTELAVLSANRLIVPINADDFSRAAVKSMLYLLYGIEIDNKRQIKYEHLKEYEFWYRAKEEGLILLQIHLVINNKITSYKGVAKAFKAKESEIVSHIQTVKLKEPTRFVDHPQILCELNDLHTVAVQCLHCHTIF</sequence>
<dbReference type="AlphaFoldDB" id="A0A6J8DUA0"/>
<protein>
    <submittedName>
        <fullName evidence="1">Uncharacterized protein</fullName>
    </submittedName>
</protein>
<name>A0A6J8DUA0_MYTCO</name>